<dbReference type="PROSITE" id="PS51677">
    <property type="entry name" value="NODB"/>
    <property type="match status" value="1"/>
</dbReference>
<dbReference type="RefSeq" id="WP_002802961.1">
    <property type="nucleotide sequence ID" value="NZ_HE974191.1"/>
</dbReference>
<proteinExistence type="predicted"/>
<organism evidence="2 3">
    <name type="scientific">Microcystis aeruginosa PCC 9701</name>
    <dbReference type="NCBI Taxonomy" id="721123"/>
    <lineage>
        <taxon>Bacteria</taxon>
        <taxon>Bacillati</taxon>
        <taxon>Cyanobacteriota</taxon>
        <taxon>Cyanophyceae</taxon>
        <taxon>Oscillatoriophycideae</taxon>
        <taxon>Chroococcales</taxon>
        <taxon>Microcystaceae</taxon>
        <taxon>Microcystis</taxon>
    </lineage>
</organism>
<sequence length="279" mass="32192">MLNALTFDVEDYFQVESFTDIVSREDWSQYPIRVVENTQRILNLLREYKTHATFFVLGWVADRYPELVQEIAADGHEIATHGYWHQLIYRQTPEEFATDLENSLEAIQKALGSYSVVGYRAPVFSITNQSLWALDILQKHGIKYDSSIFPVAVHDRYGISNADRFANEIGEGLWEFPPSTVQLGKRNLPVAGGGYFRLFPLPLTRWAIRQINAEGQPAVIYLHPWEFDPEQPRISGASLLSRFRHYLNLEQTESRLRKLLEEFQFGSMSQVFSPQLSSN</sequence>
<evidence type="ECO:0000313" key="2">
    <source>
        <dbReference type="EMBL" id="CCI37391.1"/>
    </source>
</evidence>
<dbReference type="HOGENOM" id="CLU_066872_0_0_3"/>
<dbReference type="GO" id="GO:0016810">
    <property type="term" value="F:hydrolase activity, acting on carbon-nitrogen (but not peptide) bonds"/>
    <property type="evidence" value="ECO:0007669"/>
    <property type="project" value="InterPro"/>
</dbReference>
<dbReference type="PANTHER" id="PTHR47561">
    <property type="entry name" value="POLYSACCHARIDE DEACETYLASE FAMILY PROTEIN (AFU_ORTHOLOGUE AFUA_6G05030)"/>
    <property type="match status" value="1"/>
</dbReference>
<dbReference type="PANTHER" id="PTHR47561:SF1">
    <property type="entry name" value="POLYSACCHARIDE DEACETYLASE FAMILY PROTEIN (AFU_ORTHOLOGUE AFUA_6G05030)"/>
    <property type="match status" value="1"/>
</dbReference>
<dbReference type="NCBIfam" id="TIGR03006">
    <property type="entry name" value="pepcterm_polyde"/>
    <property type="match status" value="1"/>
</dbReference>
<dbReference type="InterPro" id="IPR045235">
    <property type="entry name" value="PuuE_HpPgdA-like"/>
</dbReference>
<reference evidence="2 3" key="1">
    <citation type="submission" date="2012-04" db="EMBL/GenBank/DDBJ databases">
        <authorList>
            <person name="Genoscope - CEA"/>
        </authorList>
    </citation>
    <scope>NUCLEOTIDE SEQUENCE [LARGE SCALE GENOMIC DNA]</scope>
    <source>
        <strain evidence="2 3">9701</strain>
    </source>
</reference>
<dbReference type="InterPro" id="IPR014344">
    <property type="entry name" value="XrtA_polysacc_deacetyl"/>
</dbReference>
<accession>I4ISW7</accession>
<dbReference type="Gene3D" id="3.20.20.370">
    <property type="entry name" value="Glycoside hydrolase/deacetylase"/>
    <property type="match status" value="1"/>
</dbReference>
<dbReference type="GO" id="GO:0005975">
    <property type="term" value="P:carbohydrate metabolic process"/>
    <property type="evidence" value="ECO:0007669"/>
    <property type="project" value="InterPro"/>
</dbReference>
<dbReference type="EMBL" id="CAIQ01000252">
    <property type="protein sequence ID" value="CCI37391.1"/>
    <property type="molecule type" value="Genomic_DNA"/>
</dbReference>
<dbReference type="InterPro" id="IPR002509">
    <property type="entry name" value="NODB_dom"/>
</dbReference>
<protein>
    <submittedName>
        <fullName evidence="2">Polysaccharide deacetylase</fullName>
    </submittedName>
</protein>
<feature type="domain" description="NodB homology" evidence="1">
    <location>
        <begin position="19"/>
        <end position="279"/>
    </location>
</feature>
<dbReference type="CDD" id="cd10941">
    <property type="entry name" value="CE4_PuuE_HpPgdA_like_2"/>
    <property type="match status" value="1"/>
</dbReference>
<gene>
    <name evidence="2" type="ORF">MICAK_3250011</name>
</gene>
<comment type="caution">
    <text evidence="2">The sequence shown here is derived from an EMBL/GenBank/DDBJ whole genome shotgun (WGS) entry which is preliminary data.</text>
</comment>
<dbReference type="SUPFAM" id="SSF88713">
    <property type="entry name" value="Glycoside hydrolase/deacetylase"/>
    <property type="match status" value="1"/>
</dbReference>
<evidence type="ECO:0000313" key="3">
    <source>
        <dbReference type="Proteomes" id="UP000004047"/>
    </source>
</evidence>
<dbReference type="InterPro" id="IPR022560">
    <property type="entry name" value="DUF3473"/>
</dbReference>
<dbReference type="Proteomes" id="UP000004047">
    <property type="component" value="Unassembled WGS sequence"/>
</dbReference>
<dbReference type="AlphaFoldDB" id="I4ISW7"/>
<evidence type="ECO:0000259" key="1">
    <source>
        <dbReference type="PROSITE" id="PS51677"/>
    </source>
</evidence>
<dbReference type="Pfam" id="PF01522">
    <property type="entry name" value="Polysacc_deac_1"/>
    <property type="match status" value="1"/>
</dbReference>
<name>I4ISW7_MICAE</name>
<dbReference type="Pfam" id="PF11959">
    <property type="entry name" value="DUF3473"/>
    <property type="match status" value="1"/>
</dbReference>
<dbReference type="InterPro" id="IPR011330">
    <property type="entry name" value="Glyco_hydro/deAcase_b/a-brl"/>
</dbReference>